<feature type="transmembrane region" description="Helical" evidence="6">
    <location>
        <begin position="283"/>
        <end position="301"/>
    </location>
</feature>
<sequence length="336" mass="36596">MSSQRYERVSAHLLAVGPHADESSQIAEAADEDIPSSPPPSFRSRSSREWSRQDEDERDLEEAFDAPSDNEDEASERLMSGGERSRSQGDEEGDRRPPTQRRVTEVPTFVSTAPRAQANDGVWANLSAKPRPGDDLDEKPPTYEQAAADQAPPYWETAVFSPYSISGNPDDIFVDDKRVGSLFSFVWNALISMSFNFVGFLLTYLLHTTHAAKQGSRAGLGLTLIQYGFSLRPDGPSDSAGDPNSPTTFVPDNPDAHNFDPNAVSGNAPSGPVMGAMTSMANWLPWAMMVLGWFIVIKAMSDYVAARRREQLILSSPDRGLGVAIVAEGDSPETSV</sequence>
<keyword evidence="4 6" id="KW-0472">Membrane</keyword>
<feature type="transmembrane region" description="Helical" evidence="6">
    <location>
        <begin position="185"/>
        <end position="206"/>
    </location>
</feature>
<feature type="compositionally biased region" description="Basic and acidic residues" evidence="5">
    <location>
        <begin position="131"/>
        <end position="141"/>
    </location>
</feature>
<dbReference type="Proteomes" id="UP000799421">
    <property type="component" value="Unassembled WGS sequence"/>
</dbReference>
<dbReference type="OrthoDB" id="10003116at2759"/>
<dbReference type="AlphaFoldDB" id="A0A6A7CA71"/>
<dbReference type="GO" id="GO:0030001">
    <property type="term" value="P:metal ion transport"/>
    <property type="evidence" value="ECO:0007669"/>
    <property type="project" value="InterPro"/>
</dbReference>
<reference evidence="7" key="1">
    <citation type="journal article" date="2020" name="Stud. Mycol.">
        <title>101 Dothideomycetes genomes: a test case for predicting lifestyles and emergence of pathogens.</title>
        <authorList>
            <person name="Haridas S."/>
            <person name="Albert R."/>
            <person name="Binder M."/>
            <person name="Bloem J."/>
            <person name="Labutti K."/>
            <person name="Salamov A."/>
            <person name="Andreopoulos B."/>
            <person name="Baker S."/>
            <person name="Barry K."/>
            <person name="Bills G."/>
            <person name="Bluhm B."/>
            <person name="Cannon C."/>
            <person name="Castanera R."/>
            <person name="Culley D."/>
            <person name="Daum C."/>
            <person name="Ezra D."/>
            <person name="Gonzalez J."/>
            <person name="Henrissat B."/>
            <person name="Kuo A."/>
            <person name="Liang C."/>
            <person name="Lipzen A."/>
            <person name="Lutzoni F."/>
            <person name="Magnuson J."/>
            <person name="Mondo S."/>
            <person name="Nolan M."/>
            <person name="Ohm R."/>
            <person name="Pangilinan J."/>
            <person name="Park H.-J."/>
            <person name="Ramirez L."/>
            <person name="Alfaro M."/>
            <person name="Sun H."/>
            <person name="Tritt A."/>
            <person name="Yoshinaga Y."/>
            <person name="Zwiers L.-H."/>
            <person name="Turgeon B."/>
            <person name="Goodwin S."/>
            <person name="Spatafora J."/>
            <person name="Crous P."/>
            <person name="Grigoriev I."/>
        </authorList>
    </citation>
    <scope>NUCLEOTIDE SEQUENCE</scope>
    <source>
        <strain evidence="7">CBS 480.64</strain>
    </source>
</reference>
<dbReference type="PANTHER" id="PTHR13396">
    <property type="entry name" value="NEDD4 FAMILY INTERACTING PROTEIN 1/2"/>
    <property type="match status" value="1"/>
</dbReference>
<evidence type="ECO:0000256" key="1">
    <source>
        <dbReference type="ARBA" id="ARBA00004141"/>
    </source>
</evidence>
<dbReference type="CDD" id="cd22212">
    <property type="entry name" value="NDFIP-like"/>
    <property type="match status" value="1"/>
</dbReference>
<dbReference type="GO" id="GO:0031398">
    <property type="term" value="P:positive regulation of protein ubiquitination"/>
    <property type="evidence" value="ECO:0007669"/>
    <property type="project" value="TreeGrafter"/>
</dbReference>
<evidence type="ECO:0000256" key="5">
    <source>
        <dbReference type="SAM" id="MobiDB-lite"/>
    </source>
</evidence>
<feature type="compositionally biased region" description="Acidic residues" evidence="5">
    <location>
        <begin position="56"/>
        <end position="74"/>
    </location>
</feature>
<evidence type="ECO:0000313" key="8">
    <source>
        <dbReference type="Proteomes" id="UP000799421"/>
    </source>
</evidence>
<evidence type="ECO:0000256" key="2">
    <source>
        <dbReference type="ARBA" id="ARBA00022692"/>
    </source>
</evidence>
<evidence type="ECO:0000313" key="7">
    <source>
        <dbReference type="EMBL" id="KAF2864157.1"/>
    </source>
</evidence>
<feature type="region of interest" description="Disordered" evidence="5">
    <location>
        <begin position="235"/>
        <end position="256"/>
    </location>
</feature>
<keyword evidence="2 6" id="KW-0812">Transmembrane</keyword>
<gene>
    <name evidence="7" type="ORF">K470DRAFT_254487</name>
</gene>
<proteinExistence type="predicted"/>
<keyword evidence="8" id="KW-1185">Reference proteome</keyword>
<dbReference type="Pfam" id="PF10176">
    <property type="entry name" value="NEDD4_Bsd2"/>
    <property type="match status" value="1"/>
</dbReference>
<feature type="region of interest" description="Disordered" evidence="5">
    <location>
        <begin position="1"/>
        <end position="141"/>
    </location>
</feature>
<protein>
    <recommendedName>
        <fullName evidence="9">Metal homeostatis protein bsd2</fullName>
    </recommendedName>
</protein>
<dbReference type="GO" id="GO:0005794">
    <property type="term" value="C:Golgi apparatus"/>
    <property type="evidence" value="ECO:0007669"/>
    <property type="project" value="TreeGrafter"/>
</dbReference>
<organism evidence="7 8">
    <name type="scientific">Piedraia hortae CBS 480.64</name>
    <dbReference type="NCBI Taxonomy" id="1314780"/>
    <lineage>
        <taxon>Eukaryota</taxon>
        <taxon>Fungi</taxon>
        <taxon>Dikarya</taxon>
        <taxon>Ascomycota</taxon>
        <taxon>Pezizomycotina</taxon>
        <taxon>Dothideomycetes</taxon>
        <taxon>Dothideomycetidae</taxon>
        <taxon>Capnodiales</taxon>
        <taxon>Piedraiaceae</taxon>
        <taxon>Piedraia</taxon>
    </lineage>
</organism>
<evidence type="ECO:0000256" key="4">
    <source>
        <dbReference type="ARBA" id="ARBA00023136"/>
    </source>
</evidence>
<evidence type="ECO:0008006" key="9">
    <source>
        <dbReference type="Google" id="ProtNLM"/>
    </source>
</evidence>
<evidence type="ECO:0000256" key="3">
    <source>
        <dbReference type="ARBA" id="ARBA00022989"/>
    </source>
</evidence>
<comment type="subcellular location">
    <subcellularLocation>
        <location evidence="1">Membrane</location>
        <topology evidence="1">Multi-pass membrane protein</topology>
    </subcellularLocation>
</comment>
<dbReference type="GO" id="GO:0006511">
    <property type="term" value="P:ubiquitin-dependent protein catabolic process"/>
    <property type="evidence" value="ECO:0007669"/>
    <property type="project" value="TreeGrafter"/>
</dbReference>
<dbReference type="GO" id="GO:0048471">
    <property type="term" value="C:perinuclear region of cytoplasm"/>
    <property type="evidence" value="ECO:0007669"/>
    <property type="project" value="TreeGrafter"/>
</dbReference>
<accession>A0A6A7CA71</accession>
<dbReference type="GO" id="GO:0007034">
    <property type="term" value="P:vacuolar transport"/>
    <property type="evidence" value="ECO:0007669"/>
    <property type="project" value="InterPro"/>
</dbReference>
<dbReference type="EMBL" id="MU005958">
    <property type="protein sequence ID" value="KAF2864157.1"/>
    <property type="molecule type" value="Genomic_DNA"/>
</dbReference>
<feature type="compositionally biased region" description="Basic and acidic residues" evidence="5">
    <location>
        <begin position="83"/>
        <end position="97"/>
    </location>
</feature>
<name>A0A6A7CA71_9PEZI</name>
<dbReference type="PANTHER" id="PTHR13396:SF5">
    <property type="entry name" value="NEDD4 FAMILY INTERACTING PROTEIN"/>
    <property type="match status" value="1"/>
</dbReference>
<dbReference type="GO" id="GO:0016020">
    <property type="term" value="C:membrane"/>
    <property type="evidence" value="ECO:0007669"/>
    <property type="project" value="UniProtKB-SubCell"/>
</dbReference>
<dbReference type="InterPro" id="IPR019325">
    <property type="entry name" value="NEDD4/Bsd2"/>
</dbReference>
<keyword evidence="3 6" id="KW-1133">Transmembrane helix</keyword>
<feature type="compositionally biased region" description="Basic and acidic residues" evidence="5">
    <location>
        <begin position="1"/>
        <end position="10"/>
    </location>
</feature>
<dbReference type="GO" id="GO:0005783">
    <property type="term" value="C:endoplasmic reticulum"/>
    <property type="evidence" value="ECO:0007669"/>
    <property type="project" value="TreeGrafter"/>
</dbReference>
<feature type="compositionally biased region" description="Basic and acidic residues" evidence="5">
    <location>
        <begin position="46"/>
        <end position="55"/>
    </location>
</feature>
<evidence type="ECO:0000256" key="6">
    <source>
        <dbReference type="SAM" id="Phobius"/>
    </source>
</evidence>